<evidence type="ECO:0000259" key="1">
    <source>
        <dbReference type="Pfam" id="PF11575"/>
    </source>
</evidence>
<gene>
    <name evidence="2" type="ORF">GCM10022207_03640</name>
</gene>
<dbReference type="Pfam" id="PF11575">
    <property type="entry name" value="FhuF_C"/>
    <property type="match status" value="1"/>
</dbReference>
<keyword evidence="3" id="KW-1185">Reference proteome</keyword>
<accession>A0ABP7JJ25</accession>
<organism evidence="2 3">
    <name type="scientific">Streptomyces lannensis</name>
    <dbReference type="NCBI Taxonomy" id="766498"/>
    <lineage>
        <taxon>Bacteria</taxon>
        <taxon>Bacillati</taxon>
        <taxon>Actinomycetota</taxon>
        <taxon>Actinomycetes</taxon>
        <taxon>Kitasatosporales</taxon>
        <taxon>Streptomycetaceae</taxon>
        <taxon>Streptomyces</taxon>
    </lineage>
</organism>
<dbReference type="Proteomes" id="UP001501563">
    <property type="component" value="Unassembled WGS sequence"/>
</dbReference>
<dbReference type="InterPro" id="IPR024726">
    <property type="entry name" value="FhuF_C"/>
</dbReference>
<evidence type="ECO:0000313" key="3">
    <source>
        <dbReference type="Proteomes" id="UP001501563"/>
    </source>
</evidence>
<evidence type="ECO:0000313" key="2">
    <source>
        <dbReference type="EMBL" id="GAA3846112.1"/>
    </source>
</evidence>
<reference evidence="3" key="1">
    <citation type="journal article" date="2019" name="Int. J. Syst. Evol. Microbiol.">
        <title>The Global Catalogue of Microorganisms (GCM) 10K type strain sequencing project: providing services to taxonomists for standard genome sequencing and annotation.</title>
        <authorList>
            <consortium name="The Broad Institute Genomics Platform"/>
            <consortium name="The Broad Institute Genome Sequencing Center for Infectious Disease"/>
            <person name="Wu L."/>
            <person name="Ma J."/>
        </authorList>
    </citation>
    <scope>NUCLEOTIDE SEQUENCE [LARGE SCALE GENOMIC DNA]</scope>
    <source>
        <strain evidence="3">JCM 16578</strain>
    </source>
</reference>
<protein>
    <submittedName>
        <fullName evidence="2">(2Fe-2S)-binding protein</fullName>
    </submittedName>
</protein>
<comment type="caution">
    <text evidence="2">The sequence shown here is derived from an EMBL/GenBank/DDBJ whole genome shotgun (WGS) entry which is preliminary data.</text>
</comment>
<dbReference type="EMBL" id="BAAAZA010000001">
    <property type="protein sequence ID" value="GAA3846112.1"/>
    <property type="molecule type" value="Genomic_DNA"/>
</dbReference>
<proteinExistence type="predicted"/>
<feature type="domain" description="Ferric siderophore reductase C-terminal" evidence="1">
    <location>
        <begin position="258"/>
        <end position="278"/>
    </location>
</feature>
<sequence length="294" mass="31863">MSLTYQRVRNGGARMPLSASPASVVTAAYTRLTEVLPMLTVTELGREEPAPEGDGWAPVAGLAAGGAVLDAFLAWDEDQVVRDYGRRARPDVVASFGLHRYAWPACLLITLPWFLQRRVPRFPVDHVAFQRSLGRMAVRTGAFACLPGDPAADLPGARVVADEEALRAEVREAVAEHLGPVLAGFGPRMRRRGRALWGTATDEVVDGLLYVAQLLGEEPRARRELELLMPGGTMPYAGSAGFRELTGPNGESLPTRDRVSCCMFYTLRPEDTCDTCPRICDAERVVKLTAGATG</sequence>
<name>A0ABP7JJ25_9ACTN</name>